<evidence type="ECO:0000313" key="3">
    <source>
        <dbReference type="Proteomes" id="UP000261600"/>
    </source>
</evidence>
<organism evidence="2 3">
    <name type="scientific">Monopterus albus</name>
    <name type="common">Swamp eel</name>
    <dbReference type="NCBI Taxonomy" id="43700"/>
    <lineage>
        <taxon>Eukaryota</taxon>
        <taxon>Metazoa</taxon>
        <taxon>Chordata</taxon>
        <taxon>Craniata</taxon>
        <taxon>Vertebrata</taxon>
        <taxon>Euteleostomi</taxon>
        <taxon>Actinopterygii</taxon>
        <taxon>Neopterygii</taxon>
        <taxon>Teleostei</taxon>
        <taxon>Neoteleostei</taxon>
        <taxon>Acanthomorphata</taxon>
        <taxon>Anabantaria</taxon>
        <taxon>Synbranchiformes</taxon>
        <taxon>Synbranchidae</taxon>
        <taxon>Monopterus</taxon>
    </lineage>
</organism>
<sequence>LFFILETFFEHPLDMELRLIGDGGLQNEDWTLNMEICDIINETDDGPKDTMRALKKRRSGNKNYRELCVSVCDYLSTWRPRYRLVTCSGYTLPLAQC</sequence>
<dbReference type="Pfam" id="PF00790">
    <property type="entry name" value="VHS"/>
    <property type="match status" value="1"/>
</dbReference>
<dbReference type="SUPFAM" id="SSF48464">
    <property type="entry name" value="ENTH/VHS domain"/>
    <property type="match status" value="1"/>
</dbReference>
<reference evidence="2" key="2">
    <citation type="submission" date="2025-09" db="UniProtKB">
        <authorList>
            <consortium name="Ensembl"/>
        </authorList>
    </citation>
    <scope>IDENTIFICATION</scope>
</reference>
<proteinExistence type="predicted"/>
<evidence type="ECO:0000259" key="1">
    <source>
        <dbReference type="PROSITE" id="PS50179"/>
    </source>
</evidence>
<dbReference type="PANTHER" id="PTHR13856">
    <property type="entry name" value="VHS DOMAIN CONTAINING PROTEIN FAMILY"/>
    <property type="match status" value="1"/>
</dbReference>
<accession>A0A3Q3IPB0</accession>
<dbReference type="GO" id="GO:0043130">
    <property type="term" value="F:ubiquitin binding"/>
    <property type="evidence" value="ECO:0007669"/>
    <property type="project" value="InterPro"/>
</dbReference>
<protein>
    <recommendedName>
        <fullName evidence="1">VHS domain-containing protein</fullName>
    </recommendedName>
</protein>
<dbReference type="Proteomes" id="UP000261600">
    <property type="component" value="Unplaced"/>
</dbReference>
<dbReference type="STRING" id="43700.ENSMALP00000006823"/>
<feature type="domain" description="VHS" evidence="1">
    <location>
        <begin position="20"/>
        <end position="63"/>
    </location>
</feature>
<dbReference type="GO" id="GO:0035091">
    <property type="term" value="F:phosphatidylinositol binding"/>
    <property type="evidence" value="ECO:0007669"/>
    <property type="project" value="InterPro"/>
</dbReference>
<dbReference type="GO" id="GO:0005768">
    <property type="term" value="C:endosome"/>
    <property type="evidence" value="ECO:0007669"/>
    <property type="project" value="TreeGrafter"/>
</dbReference>
<dbReference type="GO" id="GO:0016020">
    <property type="term" value="C:membrane"/>
    <property type="evidence" value="ECO:0007669"/>
    <property type="project" value="TreeGrafter"/>
</dbReference>
<name>A0A3Q3IPB0_MONAL</name>
<dbReference type="PANTHER" id="PTHR13856:SF31">
    <property type="entry name" value="TOM1-LIKE PROTEIN 2"/>
    <property type="match status" value="1"/>
</dbReference>
<reference evidence="2" key="1">
    <citation type="submission" date="2025-08" db="UniProtKB">
        <authorList>
            <consortium name="Ensembl"/>
        </authorList>
    </citation>
    <scope>IDENTIFICATION</scope>
</reference>
<dbReference type="GO" id="GO:0030276">
    <property type="term" value="F:clathrin binding"/>
    <property type="evidence" value="ECO:0007669"/>
    <property type="project" value="TreeGrafter"/>
</dbReference>
<dbReference type="InterPro" id="IPR002014">
    <property type="entry name" value="VHS_dom"/>
</dbReference>
<dbReference type="InterPro" id="IPR008942">
    <property type="entry name" value="ENTH_VHS"/>
</dbReference>
<evidence type="ECO:0000313" key="2">
    <source>
        <dbReference type="Ensembl" id="ENSMALP00000006823.1"/>
    </source>
</evidence>
<dbReference type="Gene3D" id="1.25.40.90">
    <property type="match status" value="1"/>
</dbReference>
<keyword evidence="3" id="KW-1185">Reference proteome</keyword>
<dbReference type="GO" id="GO:0007165">
    <property type="term" value="P:signal transduction"/>
    <property type="evidence" value="ECO:0007669"/>
    <property type="project" value="TreeGrafter"/>
</dbReference>
<dbReference type="PROSITE" id="PS50179">
    <property type="entry name" value="VHS"/>
    <property type="match status" value="1"/>
</dbReference>
<dbReference type="Ensembl" id="ENSMALT00000006967.1">
    <property type="protein sequence ID" value="ENSMALP00000006823.1"/>
    <property type="gene ID" value="ENSMALG00000004870.1"/>
</dbReference>
<dbReference type="AlphaFoldDB" id="A0A3Q3IPB0"/>